<evidence type="ECO:0000313" key="1">
    <source>
        <dbReference type="EMBL" id="EFC47673.1"/>
    </source>
</evidence>
<protein>
    <submittedName>
        <fullName evidence="1">Predicted protein</fullName>
    </submittedName>
</protein>
<dbReference type="Proteomes" id="UP000006671">
    <property type="component" value="Unassembled WGS sequence"/>
</dbReference>
<name>D2V5M4_NAEGR</name>
<organism evidence="2">
    <name type="scientific">Naegleria gruberi</name>
    <name type="common">Amoeba</name>
    <dbReference type="NCBI Taxonomy" id="5762"/>
    <lineage>
        <taxon>Eukaryota</taxon>
        <taxon>Discoba</taxon>
        <taxon>Heterolobosea</taxon>
        <taxon>Tetramitia</taxon>
        <taxon>Eutetramitia</taxon>
        <taxon>Vahlkampfiidae</taxon>
        <taxon>Naegleria</taxon>
    </lineage>
</organism>
<dbReference type="VEuPathDB" id="AmoebaDB:NAEGRDRAFT_64132"/>
<reference evidence="1 2" key="1">
    <citation type="journal article" date="2010" name="Cell">
        <title>The genome of Naegleria gruberi illuminates early eukaryotic versatility.</title>
        <authorList>
            <person name="Fritz-Laylin L.K."/>
            <person name="Prochnik S.E."/>
            <person name="Ginger M.L."/>
            <person name="Dacks J.B."/>
            <person name="Carpenter M.L."/>
            <person name="Field M.C."/>
            <person name="Kuo A."/>
            <person name="Paredez A."/>
            <person name="Chapman J."/>
            <person name="Pham J."/>
            <person name="Shu S."/>
            <person name="Neupane R."/>
            <person name="Cipriano M."/>
            <person name="Mancuso J."/>
            <person name="Tu H."/>
            <person name="Salamov A."/>
            <person name="Lindquist E."/>
            <person name="Shapiro H."/>
            <person name="Lucas S."/>
            <person name="Grigoriev I.V."/>
            <person name="Cande W.Z."/>
            <person name="Fulton C."/>
            <person name="Rokhsar D.S."/>
            <person name="Dawson S.C."/>
        </authorList>
    </citation>
    <scope>NUCLEOTIDE SEQUENCE [LARGE SCALE GENOMIC DNA]</scope>
    <source>
        <strain evidence="1 2">NEG-M</strain>
    </source>
</reference>
<evidence type="ECO:0000313" key="2">
    <source>
        <dbReference type="Proteomes" id="UP000006671"/>
    </source>
</evidence>
<dbReference type="EMBL" id="GG738853">
    <property type="protein sequence ID" value="EFC47673.1"/>
    <property type="molecule type" value="Genomic_DNA"/>
</dbReference>
<dbReference type="GeneID" id="8849228"/>
<dbReference type="InParanoid" id="D2V5M4"/>
<accession>D2V5M4</accession>
<dbReference type="AlphaFoldDB" id="D2V5M4"/>
<keyword evidence="2" id="KW-1185">Reference proteome</keyword>
<dbReference type="KEGG" id="ngr:NAEGRDRAFT_64132"/>
<sequence length="224" mass="26319">MPFLPMNYGSTRKYYQNQLYFEQFFKPKLVNSFTILKKNEVSSNFATRCSLILLGDGFLQKRFLLRICSLFNLSASKGTVRFKVDPYTDNHCIDIITSNPWVIHTARQQQAKIACFCFNLNDYESFVQFFKFSFLSWKKSNELEDEVMEHLERNEKFVLIFGFLSDNEEEKVPHGEICKFIEDNFGKSSISQLHSNRVQYFKINPVSASIENLLFPILYARCLL</sequence>
<gene>
    <name evidence="1" type="ORF">NAEGRDRAFT_64132</name>
</gene>
<proteinExistence type="predicted"/>
<dbReference type="RefSeq" id="XP_002680417.1">
    <property type="nucleotide sequence ID" value="XM_002680371.1"/>
</dbReference>